<gene>
    <name evidence="1" type="ORF">P378_05405</name>
</gene>
<comment type="caution">
    <text evidence="1">The sequence shown here is derived from an EMBL/GenBank/DDBJ whole genome shotgun (WGS) entry which is preliminary data.</text>
</comment>
<name>A0A2C6M9T6_9FIRM</name>
<dbReference type="AlphaFoldDB" id="A0A2C6M9T6"/>
<evidence type="ECO:0000313" key="1">
    <source>
        <dbReference type="EMBL" id="PHJ39097.1"/>
    </source>
</evidence>
<dbReference type="Proteomes" id="UP000222564">
    <property type="component" value="Unassembled WGS sequence"/>
</dbReference>
<evidence type="ECO:0000313" key="2">
    <source>
        <dbReference type="Proteomes" id="UP000222564"/>
    </source>
</evidence>
<sequence length="95" mass="10991">MVKEISSGTEKGKRIRFTTLGEFAQYLENIGDGELAFRAFPISGTPEEFYYKGHEKAVIRSRDQTIFDNVEDFLCYAFQCDQEGYTHTEYVDIEV</sequence>
<keyword evidence="2" id="KW-1185">Reference proteome</keyword>
<protein>
    <submittedName>
        <fullName evidence="1">Uncharacterized protein</fullName>
    </submittedName>
</protein>
<accession>A0A2C6M9T6</accession>
<organism evidence="1 2">
    <name type="scientific">Desulforamulus profundi</name>
    <dbReference type="NCBI Taxonomy" id="1383067"/>
    <lineage>
        <taxon>Bacteria</taxon>
        <taxon>Bacillati</taxon>
        <taxon>Bacillota</taxon>
        <taxon>Clostridia</taxon>
        <taxon>Eubacteriales</taxon>
        <taxon>Peptococcaceae</taxon>
        <taxon>Desulforamulus</taxon>
    </lineage>
</organism>
<proteinExistence type="predicted"/>
<reference evidence="1 2" key="1">
    <citation type="submission" date="2013-09" db="EMBL/GenBank/DDBJ databases">
        <title>Biodegradation of hydrocarbons in the deep terrestrial subsurface : characterization of a microbial consortium composed of two Desulfotomaculum species originating from a deep geological formation.</title>
        <authorList>
            <person name="Aullo T."/>
            <person name="Berlendis S."/>
            <person name="Lascourreges J.-F."/>
            <person name="Dessort D."/>
            <person name="Saint-Laurent S."/>
            <person name="Schraauwers B."/>
            <person name="Mas J."/>
            <person name="Magot M."/>
            <person name="Ranchou-Peyruse A."/>
        </authorList>
    </citation>
    <scope>NUCLEOTIDE SEQUENCE [LARGE SCALE GENOMIC DNA]</scope>
    <source>
        <strain evidence="1 2">Bs107</strain>
    </source>
</reference>
<dbReference type="EMBL" id="AWQQ01000035">
    <property type="protein sequence ID" value="PHJ39097.1"/>
    <property type="molecule type" value="Genomic_DNA"/>
</dbReference>